<gene>
    <name evidence="3" type="ORF">SAMN05192563_10438</name>
</gene>
<name>A0A1I7EPP5_9BURK</name>
<accession>A0A1I7EPP5</accession>
<reference evidence="3 4" key="1">
    <citation type="submission" date="2016-10" db="EMBL/GenBank/DDBJ databases">
        <authorList>
            <person name="de Groot N.N."/>
        </authorList>
    </citation>
    <scope>NUCLEOTIDE SEQUENCE [LARGE SCALE GENOMIC DNA]</scope>
    <source>
        <strain evidence="3 4">LMG 27731</strain>
    </source>
</reference>
<proteinExistence type="predicted"/>
<evidence type="ECO:0000313" key="3">
    <source>
        <dbReference type="EMBL" id="SFU25873.1"/>
    </source>
</evidence>
<dbReference type="EMBL" id="FPBH01000043">
    <property type="protein sequence ID" value="SFU25873.1"/>
    <property type="molecule type" value="Genomic_DNA"/>
</dbReference>
<feature type="transmembrane region" description="Helical" evidence="2">
    <location>
        <begin position="6"/>
        <end position="24"/>
    </location>
</feature>
<evidence type="ECO:0000256" key="1">
    <source>
        <dbReference type="SAM" id="MobiDB-lite"/>
    </source>
</evidence>
<sequence>MDNIGVVLVLVGVVTGLVGMAGFFDTRKVDRRFKTGYKNNEPDTRNFGRAGKRVLYGIGICIVGMAVIQLTSPSQHSSESAPVNTMSSPQTANVTPTDAASNPVVALDPRQAEQRPDSGMALGTNERVVTSDTVAAAAGSTPEAPLAQIQSAPTQTAPGTVGCTDDGTFLGANICKSATLAAAYDRELKEYEAAQGRIGGNDVGVRIEQQNWLEQVTKECTDMSCLTSVFDARIADLHSRYRKNG</sequence>
<dbReference type="AlphaFoldDB" id="A0A1I7EPP5"/>
<protein>
    <submittedName>
        <fullName evidence="3">Uncharacterized protein</fullName>
    </submittedName>
</protein>
<dbReference type="RefSeq" id="WP_093646002.1">
    <property type="nucleotide sequence ID" value="NZ_FPBH01000043.1"/>
</dbReference>
<feature type="transmembrane region" description="Helical" evidence="2">
    <location>
        <begin position="54"/>
        <end position="72"/>
    </location>
</feature>
<feature type="compositionally biased region" description="Polar residues" evidence="1">
    <location>
        <begin position="75"/>
        <end position="100"/>
    </location>
</feature>
<dbReference type="Proteomes" id="UP000198844">
    <property type="component" value="Unassembled WGS sequence"/>
</dbReference>
<keyword evidence="2" id="KW-0812">Transmembrane</keyword>
<evidence type="ECO:0000256" key="2">
    <source>
        <dbReference type="SAM" id="Phobius"/>
    </source>
</evidence>
<organism evidence="3 4">
    <name type="scientific">Paraburkholderia aspalathi</name>
    <dbReference type="NCBI Taxonomy" id="1324617"/>
    <lineage>
        <taxon>Bacteria</taxon>
        <taxon>Pseudomonadati</taxon>
        <taxon>Pseudomonadota</taxon>
        <taxon>Betaproteobacteria</taxon>
        <taxon>Burkholderiales</taxon>
        <taxon>Burkholderiaceae</taxon>
        <taxon>Paraburkholderia</taxon>
    </lineage>
</organism>
<evidence type="ECO:0000313" key="4">
    <source>
        <dbReference type="Proteomes" id="UP000198844"/>
    </source>
</evidence>
<dbReference type="OrthoDB" id="5957809at2"/>
<keyword evidence="2" id="KW-1133">Transmembrane helix</keyword>
<keyword evidence="2" id="KW-0472">Membrane</keyword>
<feature type="region of interest" description="Disordered" evidence="1">
    <location>
        <begin position="75"/>
        <end position="103"/>
    </location>
</feature>